<dbReference type="EMBL" id="JACHXH010000048">
    <property type="protein sequence ID" value="MBB3139095.1"/>
    <property type="molecule type" value="Genomic_DNA"/>
</dbReference>
<accession>A0A7W5BU67</accession>
<evidence type="ECO:0000313" key="1">
    <source>
        <dbReference type="EMBL" id="MBB3139095.1"/>
    </source>
</evidence>
<dbReference type="Proteomes" id="UP000518315">
    <property type="component" value="Unassembled WGS sequence"/>
</dbReference>
<comment type="caution">
    <text evidence="1">The sequence shown here is derived from an EMBL/GenBank/DDBJ whole genome shotgun (WGS) entry which is preliminary data.</text>
</comment>
<proteinExistence type="predicted"/>
<protein>
    <submittedName>
        <fullName evidence="1">Uncharacterized protein</fullName>
    </submittedName>
</protein>
<keyword evidence="2" id="KW-1185">Reference proteome</keyword>
<dbReference type="RefSeq" id="WP_210276404.1">
    <property type="nucleotide sequence ID" value="NZ_JACHXH010000048.1"/>
</dbReference>
<dbReference type="AlphaFoldDB" id="A0A7W5BU67"/>
<name>A0A7W5BU67_9HYPH</name>
<gene>
    <name evidence="1" type="ORF">FHS26_006876</name>
</gene>
<sequence>MKLFATRVWGMGFERIPIATFGMKGHVDRLLRKRDFRCALTASAPLKRHRTGFDIRLYQVTVV</sequence>
<organism evidence="1 2">
    <name type="scientific">Rhizobium pisi</name>
    <dbReference type="NCBI Taxonomy" id="574561"/>
    <lineage>
        <taxon>Bacteria</taxon>
        <taxon>Pseudomonadati</taxon>
        <taxon>Pseudomonadota</taxon>
        <taxon>Alphaproteobacteria</taxon>
        <taxon>Hyphomicrobiales</taxon>
        <taxon>Rhizobiaceae</taxon>
        <taxon>Rhizobium/Agrobacterium group</taxon>
        <taxon>Rhizobium</taxon>
    </lineage>
</organism>
<evidence type="ECO:0000313" key="2">
    <source>
        <dbReference type="Proteomes" id="UP000518315"/>
    </source>
</evidence>
<feature type="non-terminal residue" evidence="1">
    <location>
        <position position="63"/>
    </location>
</feature>
<reference evidence="1 2" key="1">
    <citation type="submission" date="2020-08" db="EMBL/GenBank/DDBJ databases">
        <title>Genomic Encyclopedia of Type Strains, Phase III (KMG-III): the genomes of soil and plant-associated and newly described type strains.</title>
        <authorList>
            <person name="Whitman W."/>
        </authorList>
    </citation>
    <scope>NUCLEOTIDE SEQUENCE [LARGE SCALE GENOMIC DNA]</scope>
    <source>
        <strain evidence="1 2">CECT 4113</strain>
    </source>
</reference>